<dbReference type="PANTHER" id="PTHR23026:SF123">
    <property type="entry name" value="NAD(P)H NITROREDUCTASE RV3131-RELATED"/>
    <property type="match status" value="1"/>
</dbReference>
<name>A0A1F6P835_9BACT</name>
<dbReference type="STRING" id="1798705.A2563_05115"/>
<dbReference type="AlphaFoldDB" id="A0A1F6P835"/>
<dbReference type="InterPro" id="IPR000415">
    <property type="entry name" value="Nitroreductase-like"/>
</dbReference>
<organism evidence="1 2">
    <name type="scientific">Candidatus Magasanikbacteria bacterium RIFOXYD1_FULL_40_23</name>
    <dbReference type="NCBI Taxonomy" id="1798705"/>
    <lineage>
        <taxon>Bacteria</taxon>
        <taxon>Candidatus Magasanikiibacteriota</taxon>
    </lineage>
</organism>
<dbReference type="PANTHER" id="PTHR23026">
    <property type="entry name" value="NADPH NITROREDUCTASE"/>
    <property type="match status" value="1"/>
</dbReference>
<comment type="caution">
    <text evidence="1">The sequence shown here is derived from an EMBL/GenBank/DDBJ whole genome shotgun (WGS) entry which is preliminary data.</text>
</comment>
<dbReference type="EMBL" id="MFRA01000006">
    <property type="protein sequence ID" value="OGH92335.1"/>
    <property type="molecule type" value="Genomic_DNA"/>
</dbReference>
<dbReference type="SUPFAM" id="SSF55469">
    <property type="entry name" value="FMN-dependent nitroreductase-like"/>
    <property type="match status" value="2"/>
</dbReference>
<evidence type="ECO:0000313" key="1">
    <source>
        <dbReference type="EMBL" id="OGH92335.1"/>
    </source>
</evidence>
<dbReference type="GO" id="GO:0016491">
    <property type="term" value="F:oxidoreductase activity"/>
    <property type="evidence" value="ECO:0007669"/>
    <property type="project" value="InterPro"/>
</dbReference>
<protein>
    <submittedName>
        <fullName evidence="1">Uncharacterized protein</fullName>
    </submittedName>
</protein>
<accession>A0A1F6P835</accession>
<reference evidence="1 2" key="1">
    <citation type="journal article" date="2016" name="Nat. Commun.">
        <title>Thousands of microbial genomes shed light on interconnected biogeochemical processes in an aquifer system.</title>
        <authorList>
            <person name="Anantharaman K."/>
            <person name="Brown C.T."/>
            <person name="Hug L.A."/>
            <person name="Sharon I."/>
            <person name="Castelle C.J."/>
            <person name="Probst A.J."/>
            <person name="Thomas B.C."/>
            <person name="Singh A."/>
            <person name="Wilkins M.J."/>
            <person name="Karaoz U."/>
            <person name="Brodie E.L."/>
            <person name="Williams K.H."/>
            <person name="Hubbard S.S."/>
            <person name="Banfield J.F."/>
        </authorList>
    </citation>
    <scope>NUCLEOTIDE SEQUENCE [LARGE SCALE GENOMIC DNA]</scope>
</reference>
<dbReference type="Proteomes" id="UP000176634">
    <property type="component" value="Unassembled WGS sequence"/>
</dbReference>
<proteinExistence type="predicted"/>
<dbReference type="Gene3D" id="3.40.109.10">
    <property type="entry name" value="NADH Oxidase"/>
    <property type="match status" value="1"/>
</dbReference>
<dbReference type="InterPro" id="IPR050627">
    <property type="entry name" value="Nitroreductase/BluB"/>
</dbReference>
<sequence length="339" mass="38281">MVQDNYKSWFINTEDFPKESALPAQLKFLLKFAILAPSTHNSQPWQFKIDGNRIYILPNFDKALPVGDKENHFLFLSLGCALENLLVAAQYYGFSFVVKHPSSGDKKIEITLTKIEKLGVAEESLISYIAKRITNRHKFTDKLPSEEFLNTVRGLSTDGINVEVLALGEKNNKVKQLVGTITPKLLNDPSFRKELSGYVKTNITKSKLGMPAFVMGVPNFLSLFIPTILKFVNIEKLNKKKQEGALSAAIFIVISAKNNNEEDWVKTGQVFQKINLLATKFSLFTHPMAAPLHDIEGRKELQEILQTNFNPQFLFRLGYGSVEPKHSPRMSVDDCMIVE</sequence>
<dbReference type="NCBIfam" id="NF047509">
    <property type="entry name" value="Rv3131_FMN_oxido"/>
    <property type="match status" value="1"/>
</dbReference>
<dbReference type="Gene3D" id="3.40.109.30">
    <property type="entry name" value="putative nitroreductase (tm1586), domain 2"/>
    <property type="match status" value="1"/>
</dbReference>
<evidence type="ECO:0000313" key="2">
    <source>
        <dbReference type="Proteomes" id="UP000176634"/>
    </source>
</evidence>
<gene>
    <name evidence="1" type="ORF">A2563_05115</name>
</gene>